<dbReference type="GO" id="GO:1905897">
    <property type="term" value="P:regulation of response to endoplasmic reticulum stress"/>
    <property type="evidence" value="ECO:0007669"/>
    <property type="project" value="TreeGrafter"/>
</dbReference>
<proteinExistence type="predicted"/>
<dbReference type="PRINTS" id="PR01000">
    <property type="entry name" value="SREBPS2PTASE"/>
</dbReference>
<reference evidence="8" key="1">
    <citation type="submission" date="2021-07" db="EMBL/GenBank/DDBJ databases">
        <title>Draft genome of Mortierella alpina, strain LL118, isolated from an aspen leaf litter sample.</title>
        <authorList>
            <person name="Yang S."/>
            <person name="Vinatzer B.A."/>
        </authorList>
    </citation>
    <scope>NUCLEOTIDE SEQUENCE</scope>
    <source>
        <strain evidence="8">LL118</strain>
    </source>
</reference>
<protein>
    <recommendedName>
        <fullName evidence="5">Endopeptidase S2P</fullName>
    </recommendedName>
</protein>
<dbReference type="InterPro" id="IPR008915">
    <property type="entry name" value="Peptidase_M50"/>
</dbReference>
<evidence type="ECO:0000256" key="4">
    <source>
        <dbReference type="ARBA" id="ARBA00023136"/>
    </source>
</evidence>
<evidence type="ECO:0000259" key="7">
    <source>
        <dbReference type="Pfam" id="PF02163"/>
    </source>
</evidence>
<accession>A0A9P8D1A9</accession>
<dbReference type="EMBL" id="JAIFTL010000128">
    <property type="protein sequence ID" value="KAG9322825.1"/>
    <property type="molecule type" value="Genomic_DNA"/>
</dbReference>
<dbReference type="Pfam" id="PF02163">
    <property type="entry name" value="Peptidase_M50"/>
    <property type="match status" value="1"/>
</dbReference>
<dbReference type="GO" id="GO:0016020">
    <property type="term" value="C:membrane"/>
    <property type="evidence" value="ECO:0007669"/>
    <property type="project" value="InterPro"/>
</dbReference>
<keyword evidence="4 6" id="KW-0472">Membrane</keyword>
<gene>
    <name evidence="8" type="ORF">KVV02_007599</name>
</gene>
<dbReference type="Proteomes" id="UP000717515">
    <property type="component" value="Unassembled WGS sequence"/>
</dbReference>
<evidence type="ECO:0000256" key="6">
    <source>
        <dbReference type="SAM" id="Phobius"/>
    </source>
</evidence>
<feature type="domain" description="Peptidase M50" evidence="7">
    <location>
        <begin position="218"/>
        <end position="584"/>
    </location>
</feature>
<feature type="transmembrane region" description="Helical" evidence="6">
    <location>
        <begin position="288"/>
        <end position="310"/>
    </location>
</feature>
<feature type="transmembrane region" description="Helical" evidence="6">
    <location>
        <begin position="6"/>
        <end position="24"/>
    </location>
</feature>
<feature type="transmembrane region" description="Helical" evidence="6">
    <location>
        <begin position="250"/>
        <end position="268"/>
    </location>
</feature>
<sequence>MGLAQLLVPFLTTWFCIHVFLFLLQRFLNRPNLPVGPGSGPDYELLPTVNATGSAGGHSSSGVSAKQGGSSNTGLLVKPFYVRFSTTGLNSVFFRLGNLPQLARFWRVWYGLGVCFGMLAMVIGWVLLLFAAIKLLSWAGSSLWTLTLSGSTIPNQQQFQQHPGSRQEHGAGASRFRKRDLDDGMVLAARAAQESDDSGMVLIPIIPGITFPISHLPYYLIALLVSGVIHEAGHAIAAARERTHVSSTGIFLYILYPGAFVDISPRALAIMSPFQQLKVICAGVWHNIVLFVLAWALLSSGALMLCLRVIGWTQMDNGLSVVDVDKLSDLSGHLRPGSIITKVDDLSLKGDPLDLWKASLLPPSDPAQENSSNKQPEAGFCIPDTLLFVKPSDCCLFTPETQFGHSRDITLSCFTPFESSPSATAHQEENGDRILARNGQCLPSLDILANSAPARCTQTDLKCATGSTCYRPFTPYRIGSIVRLYYALPSWMPSTEPQTDQDRHLTATMREHVVVYQGDPTDIFEAVQVTSIGTRWSFLPLGFPTAVLLTVQYTMSFSLALSVLNIVPARHLDGHHALTAFVALFSSIRRSYRSTRSVRSSLAECLLEGGSALTAASSSLTTATFSRGTRFVKGMVASTTVLLGGVMIGSFLQMVVLFFRR</sequence>
<feature type="transmembrane region" description="Helical" evidence="6">
    <location>
        <begin position="108"/>
        <end position="133"/>
    </location>
</feature>
<organism evidence="8 9">
    <name type="scientific">Mortierella alpina</name>
    <name type="common">Oleaginous fungus</name>
    <name type="synonym">Mortierella renispora</name>
    <dbReference type="NCBI Taxonomy" id="64518"/>
    <lineage>
        <taxon>Eukaryota</taxon>
        <taxon>Fungi</taxon>
        <taxon>Fungi incertae sedis</taxon>
        <taxon>Mucoromycota</taxon>
        <taxon>Mortierellomycotina</taxon>
        <taxon>Mortierellomycetes</taxon>
        <taxon>Mortierellales</taxon>
        <taxon>Mortierellaceae</taxon>
        <taxon>Mortierella</taxon>
    </lineage>
</organism>
<comment type="caution">
    <text evidence="8">The sequence shown here is derived from an EMBL/GenBank/DDBJ whole genome shotgun (WGS) entry which is preliminary data.</text>
</comment>
<evidence type="ECO:0000256" key="3">
    <source>
        <dbReference type="ARBA" id="ARBA00022989"/>
    </source>
</evidence>
<dbReference type="PANTHER" id="PTHR13325">
    <property type="entry name" value="PROTEASE M50 MEMBRANE-BOUND TRANSCRIPTION FACTOR SITE 2 PROTEASE"/>
    <property type="match status" value="1"/>
</dbReference>
<dbReference type="GO" id="GO:0012505">
    <property type="term" value="C:endomembrane system"/>
    <property type="evidence" value="ECO:0007669"/>
    <property type="project" value="UniProtKB-SubCell"/>
</dbReference>
<evidence type="ECO:0000256" key="1">
    <source>
        <dbReference type="ARBA" id="ARBA00004127"/>
    </source>
</evidence>
<dbReference type="GO" id="GO:0031293">
    <property type="term" value="P:membrane protein intracellular domain proteolysis"/>
    <property type="evidence" value="ECO:0007669"/>
    <property type="project" value="TreeGrafter"/>
</dbReference>
<dbReference type="GO" id="GO:0004222">
    <property type="term" value="F:metalloendopeptidase activity"/>
    <property type="evidence" value="ECO:0007669"/>
    <property type="project" value="InterPro"/>
</dbReference>
<dbReference type="PANTHER" id="PTHR13325:SF3">
    <property type="entry name" value="MEMBRANE-BOUND TRANSCRIPTION FACTOR SITE-2 PROTEASE"/>
    <property type="match status" value="1"/>
</dbReference>
<evidence type="ECO:0000256" key="5">
    <source>
        <dbReference type="ARBA" id="ARBA00032658"/>
    </source>
</evidence>
<keyword evidence="3 6" id="KW-1133">Transmembrane helix</keyword>
<dbReference type="InterPro" id="IPR001193">
    <property type="entry name" value="MBTPS2"/>
</dbReference>
<dbReference type="GO" id="GO:0005737">
    <property type="term" value="C:cytoplasm"/>
    <property type="evidence" value="ECO:0007669"/>
    <property type="project" value="TreeGrafter"/>
</dbReference>
<evidence type="ECO:0000313" key="9">
    <source>
        <dbReference type="Proteomes" id="UP000717515"/>
    </source>
</evidence>
<comment type="subcellular location">
    <subcellularLocation>
        <location evidence="1">Endomembrane system</location>
        <topology evidence="1">Multi-pass membrane protein</topology>
    </subcellularLocation>
</comment>
<evidence type="ECO:0000313" key="8">
    <source>
        <dbReference type="EMBL" id="KAG9322825.1"/>
    </source>
</evidence>
<dbReference type="AlphaFoldDB" id="A0A9P8D1A9"/>
<keyword evidence="2 6" id="KW-0812">Transmembrane</keyword>
<name>A0A9P8D1A9_MORAP</name>
<feature type="transmembrane region" description="Helical" evidence="6">
    <location>
        <begin position="635"/>
        <end position="659"/>
    </location>
</feature>
<evidence type="ECO:0000256" key="2">
    <source>
        <dbReference type="ARBA" id="ARBA00022692"/>
    </source>
</evidence>